<dbReference type="EMBL" id="FTOA01000004">
    <property type="protein sequence ID" value="SIS86779.1"/>
    <property type="molecule type" value="Genomic_DNA"/>
</dbReference>
<evidence type="ECO:0000256" key="4">
    <source>
        <dbReference type="PROSITE-ProRule" id="PRU00433"/>
    </source>
</evidence>
<keyword evidence="8" id="KW-1185">Reference proteome</keyword>
<dbReference type="RefSeq" id="WP_076400642.1">
    <property type="nucleotide sequence ID" value="NZ_FTOA01000004.1"/>
</dbReference>
<evidence type="ECO:0000313" key="7">
    <source>
        <dbReference type="EMBL" id="SIS86779.1"/>
    </source>
</evidence>
<dbReference type="InterPro" id="IPR030999">
    <property type="entry name" value="Thiosulf_SoxX"/>
</dbReference>
<proteinExistence type="predicted"/>
<dbReference type="PROSITE" id="PS51007">
    <property type="entry name" value="CYTC"/>
    <property type="match status" value="1"/>
</dbReference>
<dbReference type="Proteomes" id="UP000185678">
    <property type="component" value="Unassembled WGS sequence"/>
</dbReference>
<sequence>MRHNQRLDRIVLGLLLTLPSVAHADEQVRQPGLVPYLVSGDGIAAPLTTTPGDPQRGQAIVAGRTQGNCLTCHRAPIPNEDFQGQIGPDLRGVGRRLSLARLRLRVVDARRQSPDSVMPPFYRTGDAVQVAPAQAETPLLTAQQVEDVVSYLASLTETSP</sequence>
<dbReference type="GO" id="GO:0020037">
    <property type="term" value="F:heme binding"/>
    <property type="evidence" value="ECO:0007669"/>
    <property type="project" value="InterPro"/>
</dbReference>
<evidence type="ECO:0000256" key="3">
    <source>
        <dbReference type="ARBA" id="ARBA00023004"/>
    </source>
</evidence>
<feature type="signal peptide" evidence="5">
    <location>
        <begin position="1"/>
        <end position="24"/>
    </location>
</feature>
<dbReference type="OrthoDB" id="9793634at2"/>
<keyword evidence="5" id="KW-0732">Signal</keyword>
<keyword evidence="3 4" id="KW-0408">Iron</keyword>
<dbReference type="GO" id="GO:0046872">
    <property type="term" value="F:metal ion binding"/>
    <property type="evidence" value="ECO:0007669"/>
    <property type="project" value="UniProtKB-KW"/>
</dbReference>
<feature type="chain" id="PRO_5012930139" evidence="5">
    <location>
        <begin position="25"/>
        <end position="160"/>
    </location>
</feature>
<dbReference type="InterPro" id="IPR036909">
    <property type="entry name" value="Cyt_c-like_dom_sf"/>
</dbReference>
<evidence type="ECO:0000256" key="1">
    <source>
        <dbReference type="ARBA" id="ARBA00022617"/>
    </source>
</evidence>
<keyword evidence="2 4" id="KW-0479">Metal-binding</keyword>
<dbReference type="SUPFAM" id="SSF46626">
    <property type="entry name" value="Cytochrome c"/>
    <property type="match status" value="1"/>
</dbReference>
<dbReference type="InterPro" id="IPR009056">
    <property type="entry name" value="Cyt_c-like_dom"/>
</dbReference>
<accession>A0A1N7MLG8</accession>
<keyword evidence="1 4" id="KW-0349">Heme</keyword>
<protein>
    <submittedName>
        <fullName evidence="7">Sulfur-oxidizing protein SoxX</fullName>
    </submittedName>
</protein>
<evidence type="ECO:0000256" key="2">
    <source>
        <dbReference type="ARBA" id="ARBA00022723"/>
    </source>
</evidence>
<dbReference type="Pfam" id="PF00034">
    <property type="entry name" value="Cytochrom_C"/>
    <property type="match status" value="1"/>
</dbReference>
<dbReference type="STRING" id="80876.SAMN05421779_104198"/>
<dbReference type="NCBIfam" id="TIGR04485">
    <property type="entry name" value="thiosulf_SoxX"/>
    <property type="match status" value="1"/>
</dbReference>
<dbReference type="AlphaFoldDB" id="A0A1N7MLG8"/>
<name>A0A1N7MLG8_9PROT</name>
<gene>
    <name evidence="7" type="ORF">SAMN05421779_104198</name>
</gene>
<evidence type="ECO:0000256" key="5">
    <source>
        <dbReference type="SAM" id="SignalP"/>
    </source>
</evidence>
<reference evidence="7 8" key="1">
    <citation type="submission" date="2017-01" db="EMBL/GenBank/DDBJ databases">
        <authorList>
            <person name="Mah S.A."/>
            <person name="Swanson W.J."/>
            <person name="Moy G.W."/>
            <person name="Vacquier V.D."/>
        </authorList>
    </citation>
    <scope>NUCLEOTIDE SEQUENCE [LARGE SCALE GENOMIC DNA]</scope>
    <source>
        <strain evidence="7 8">DSM 11589</strain>
    </source>
</reference>
<dbReference type="GO" id="GO:0009055">
    <property type="term" value="F:electron transfer activity"/>
    <property type="evidence" value="ECO:0007669"/>
    <property type="project" value="InterPro"/>
</dbReference>
<evidence type="ECO:0000313" key="8">
    <source>
        <dbReference type="Proteomes" id="UP000185678"/>
    </source>
</evidence>
<dbReference type="Gene3D" id="1.10.760.10">
    <property type="entry name" value="Cytochrome c-like domain"/>
    <property type="match status" value="1"/>
</dbReference>
<feature type="domain" description="Cytochrome c" evidence="6">
    <location>
        <begin position="52"/>
        <end position="156"/>
    </location>
</feature>
<evidence type="ECO:0000259" key="6">
    <source>
        <dbReference type="PROSITE" id="PS51007"/>
    </source>
</evidence>
<organism evidence="7 8">
    <name type="scientific">Insolitispirillum peregrinum</name>
    <dbReference type="NCBI Taxonomy" id="80876"/>
    <lineage>
        <taxon>Bacteria</taxon>
        <taxon>Pseudomonadati</taxon>
        <taxon>Pseudomonadota</taxon>
        <taxon>Alphaproteobacteria</taxon>
        <taxon>Rhodospirillales</taxon>
        <taxon>Novispirillaceae</taxon>
        <taxon>Insolitispirillum</taxon>
    </lineage>
</organism>